<keyword evidence="2" id="KW-1185">Reference proteome</keyword>
<dbReference type="Pfam" id="PF12658">
    <property type="entry name" value="Ten1"/>
    <property type="match status" value="1"/>
</dbReference>
<dbReference type="InterPro" id="IPR024222">
    <property type="entry name" value="Ten1_fungal"/>
</dbReference>
<dbReference type="EMBL" id="LFJN01000010">
    <property type="protein sequence ID" value="KPI41061.1"/>
    <property type="molecule type" value="Genomic_DNA"/>
</dbReference>
<dbReference type="AlphaFoldDB" id="A0A0N0NN06"/>
<dbReference type="VEuPathDB" id="FungiDB:AB675_8055"/>
<dbReference type="InterPro" id="IPR012340">
    <property type="entry name" value="NA-bd_OB-fold"/>
</dbReference>
<accession>A0A0N0NN06</accession>
<gene>
    <name evidence="1" type="ORF">AB675_8055</name>
</gene>
<dbReference type="GO" id="GO:0043047">
    <property type="term" value="F:single-stranded telomeric DNA binding"/>
    <property type="evidence" value="ECO:0007669"/>
    <property type="project" value="InterPro"/>
</dbReference>
<dbReference type="Gene3D" id="2.40.50.140">
    <property type="entry name" value="Nucleic acid-binding proteins"/>
    <property type="match status" value="1"/>
</dbReference>
<reference evidence="1 2" key="1">
    <citation type="submission" date="2015-06" db="EMBL/GenBank/DDBJ databases">
        <title>Draft genome of the ant-associated black yeast Phialophora attae CBS 131958.</title>
        <authorList>
            <person name="Moreno L.F."/>
            <person name="Stielow B.J."/>
            <person name="de Hoog S."/>
            <person name="Vicente V.A."/>
            <person name="Weiss V.A."/>
            <person name="de Vries M."/>
            <person name="Cruz L.M."/>
            <person name="Souza E.M."/>
        </authorList>
    </citation>
    <scope>NUCLEOTIDE SEQUENCE [LARGE SCALE GENOMIC DNA]</scope>
    <source>
        <strain evidence="1 2">CBS 131958</strain>
    </source>
</reference>
<dbReference type="Proteomes" id="UP000038010">
    <property type="component" value="Unassembled WGS sequence"/>
</dbReference>
<dbReference type="GeneID" id="28740352"/>
<proteinExistence type="predicted"/>
<organism evidence="1 2">
    <name type="scientific">Cyphellophora attinorum</name>
    <dbReference type="NCBI Taxonomy" id="1664694"/>
    <lineage>
        <taxon>Eukaryota</taxon>
        <taxon>Fungi</taxon>
        <taxon>Dikarya</taxon>
        <taxon>Ascomycota</taxon>
        <taxon>Pezizomycotina</taxon>
        <taxon>Eurotiomycetes</taxon>
        <taxon>Chaetothyriomycetidae</taxon>
        <taxon>Chaetothyriales</taxon>
        <taxon>Cyphellophoraceae</taxon>
        <taxon>Cyphellophora</taxon>
    </lineage>
</organism>
<comment type="caution">
    <text evidence="1">The sequence shown here is derived from an EMBL/GenBank/DDBJ whole genome shotgun (WGS) entry which is preliminary data.</text>
</comment>
<dbReference type="RefSeq" id="XP_018001024.1">
    <property type="nucleotide sequence ID" value="XM_018148472.1"/>
</dbReference>
<evidence type="ECO:0000313" key="1">
    <source>
        <dbReference type="EMBL" id="KPI41061.1"/>
    </source>
</evidence>
<dbReference type="GO" id="GO:1990879">
    <property type="term" value="C:CST complex"/>
    <property type="evidence" value="ECO:0007669"/>
    <property type="project" value="InterPro"/>
</dbReference>
<evidence type="ECO:0000313" key="2">
    <source>
        <dbReference type="Proteomes" id="UP000038010"/>
    </source>
</evidence>
<name>A0A0N0NN06_9EURO</name>
<dbReference type="OrthoDB" id="5275361at2759"/>
<sequence>MSSYLSSASASILEYDVEQGRLCVEHAFPADAHPTPKAYIDMNVVLGSMKRQDLGIGMWLNTVGYVRPSLEDSSGALPSLVQIPIVQAVMMWPAGSLNVQRYETTLQATIAHLRTSQRPPFYESEDSDSESDES</sequence>
<dbReference type="GO" id="GO:0016233">
    <property type="term" value="P:telomere capping"/>
    <property type="evidence" value="ECO:0007669"/>
    <property type="project" value="InterPro"/>
</dbReference>
<protein>
    <submittedName>
        <fullName evidence="1">Uncharacterized protein</fullName>
    </submittedName>
</protein>